<dbReference type="EMBL" id="CP030050">
    <property type="protein sequence ID" value="QOZ66594.1"/>
    <property type="molecule type" value="Genomic_DNA"/>
</dbReference>
<name>A0AAE7TFV0_9BRAD</name>
<evidence type="ECO:0000313" key="1">
    <source>
        <dbReference type="EMBL" id="QOZ66594.1"/>
    </source>
</evidence>
<gene>
    <name evidence="1" type="ORF">WN72_09570</name>
</gene>
<dbReference type="RefSeq" id="WP_092218192.1">
    <property type="nucleotide sequence ID" value="NZ_CP030050.1"/>
</dbReference>
<protein>
    <submittedName>
        <fullName evidence="1">Uncharacterized protein</fullName>
    </submittedName>
</protein>
<accession>A0AAE7TFV0</accession>
<sequence length="106" mass="11444">MGFGRVKEILDQGMATWQQANGEADLSRHGASFKWDTKANLLAAIGHGKRLIQPELIGHDGASTNLVVDLRTGISSPALRMPKGGPFIPDPQVLEIVDWINQGCPD</sequence>
<proteinExistence type="predicted"/>
<evidence type="ECO:0000313" key="2">
    <source>
        <dbReference type="Proteomes" id="UP000594015"/>
    </source>
</evidence>
<reference evidence="1 2" key="1">
    <citation type="submission" date="2018-06" db="EMBL/GenBank/DDBJ databases">
        <title>Comparative genomics of Bradyrhizobium nodulating Arachidis hypogaea.</title>
        <authorList>
            <person name="Li Y."/>
        </authorList>
    </citation>
    <scope>NUCLEOTIDE SEQUENCE [LARGE SCALE GENOMIC DNA]</scope>
    <source>
        <strain evidence="1 2">CCBAU 051107</strain>
    </source>
</reference>
<dbReference type="Proteomes" id="UP000594015">
    <property type="component" value="Chromosome"/>
</dbReference>
<organism evidence="1 2">
    <name type="scientific">Bradyrhizobium arachidis</name>
    <dbReference type="NCBI Taxonomy" id="858423"/>
    <lineage>
        <taxon>Bacteria</taxon>
        <taxon>Pseudomonadati</taxon>
        <taxon>Pseudomonadota</taxon>
        <taxon>Alphaproteobacteria</taxon>
        <taxon>Hyphomicrobiales</taxon>
        <taxon>Nitrobacteraceae</taxon>
        <taxon>Bradyrhizobium</taxon>
    </lineage>
</organism>
<dbReference type="KEGG" id="barh:WN72_09570"/>
<dbReference type="AlphaFoldDB" id="A0AAE7TFV0"/>